<dbReference type="AlphaFoldDB" id="A0A3S3MYN1"/>
<comment type="caution">
    <text evidence="3">The sequence shown here is derived from an EMBL/GenBank/DDBJ whole genome shotgun (WGS) entry which is preliminary data.</text>
</comment>
<reference evidence="3 4" key="1">
    <citation type="journal article" date="2019" name="Nat. Plants">
        <title>Stout camphor tree genome fills gaps in understanding of flowering plant genome evolution.</title>
        <authorList>
            <person name="Chaw S.M."/>
            <person name="Liu Y.C."/>
            <person name="Wu Y.W."/>
            <person name="Wang H.Y."/>
            <person name="Lin C.I."/>
            <person name="Wu C.S."/>
            <person name="Ke H.M."/>
            <person name="Chang L.Y."/>
            <person name="Hsu C.Y."/>
            <person name="Yang H.T."/>
            <person name="Sudianto E."/>
            <person name="Hsu M.H."/>
            <person name="Wu K.P."/>
            <person name="Wang L.N."/>
            <person name="Leebens-Mack J.H."/>
            <person name="Tsai I.J."/>
        </authorList>
    </citation>
    <scope>NUCLEOTIDE SEQUENCE [LARGE SCALE GENOMIC DNA]</scope>
    <source>
        <strain evidence="4">cv. Chaw 1501</strain>
        <tissue evidence="3">Young leaves</tissue>
    </source>
</reference>
<feature type="region of interest" description="Disordered" evidence="1">
    <location>
        <begin position="49"/>
        <end position="73"/>
    </location>
</feature>
<sequence length="128" mass="14539">MPSLLTSRGVVLATVMAVSSTLIFFALRGHKPFSPTQFDVGQNSSSMLQNLPSCISSDEKRRERRKKKKKRVHFADDAIKAVAENEKLTSEGNPTRELKSKKRQVRKLPANRMALYKGILRDRPQRMV</sequence>
<evidence type="ECO:0000256" key="1">
    <source>
        <dbReference type="SAM" id="MobiDB-lite"/>
    </source>
</evidence>
<evidence type="ECO:0000313" key="4">
    <source>
        <dbReference type="Proteomes" id="UP000283530"/>
    </source>
</evidence>
<organism evidence="3 4">
    <name type="scientific">Cinnamomum micranthum f. kanehirae</name>
    <dbReference type="NCBI Taxonomy" id="337451"/>
    <lineage>
        <taxon>Eukaryota</taxon>
        <taxon>Viridiplantae</taxon>
        <taxon>Streptophyta</taxon>
        <taxon>Embryophyta</taxon>
        <taxon>Tracheophyta</taxon>
        <taxon>Spermatophyta</taxon>
        <taxon>Magnoliopsida</taxon>
        <taxon>Magnoliidae</taxon>
        <taxon>Laurales</taxon>
        <taxon>Lauraceae</taxon>
        <taxon>Cinnamomum</taxon>
    </lineage>
</organism>
<dbReference type="Proteomes" id="UP000283530">
    <property type="component" value="Unassembled WGS sequence"/>
</dbReference>
<feature type="compositionally biased region" description="Basic residues" evidence="1">
    <location>
        <begin position="62"/>
        <end position="72"/>
    </location>
</feature>
<evidence type="ECO:0000256" key="2">
    <source>
        <dbReference type="SAM" id="Phobius"/>
    </source>
</evidence>
<protein>
    <submittedName>
        <fullName evidence="3">Uncharacterized protein</fullName>
    </submittedName>
</protein>
<dbReference type="PANTHER" id="PTHR33564:SF11">
    <property type="entry name" value="OS06G0604600 PROTEIN"/>
    <property type="match status" value="1"/>
</dbReference>
<proteinExistence type="predicted"/>
<keyword evidence="4" id="KW-1185">Reference proteome</keyword>
<name>A0A3S3MYN1_9MAGN</name>
<gene>
    <name evidence="3" type="ORF">CKAN_00587300</name>
</gene>
<feature type="compositionally biased region" description="Basic and acidic residues" evidence="1">
    <location>
        <begin position="85"/>
        <end position="98"/>
    </location>
</feature>
<dbReference type="EMBL" id="QPKB01000002">
    <property type="protein sequence ID" value="RWR77389.1"/>
    <property type="molecule type" value="Genomic_DNA"/>
</dbReference>
<keyword evidence="2" id="KW-0812">Transmembrane</keyword>
<feature type="region of interest" description="Disordered" evidence="1">
    <location>
        <begin position="85"/>
        <end position="104"/>
    </location>
</feature>
<feature type="transmembrane region" description="Helical" evidence="2">
    <location>
        <begin position="6"/>
        <end position="27"/>
    </location>
</feature>
<keyword evidence="2" id="KW-0472">Membrane</keyword>
<evidence type="ECO:0000313" key="3">
    <source>
        <dbReference type="EMBL" id="RWR77389.1"/>
    </source>
</evidence>
<dbReference type="PANTHER" id="PTHR33564">
    <property type="entry name" value="TRANSMEMBRANE PROTEIN"/>
    <property type="match status" value="1"/>
</dbReference>
<dbReference type="OrthoDB" id="695890at2759"/>
<keyword evidence="2" id="KW-1133">Transmembrane helix</keyword>
<accession>A0A3S3MYN1</accession>